<dbReference type="InterPro" id="IPR036640">
    <property type="entry name" value="ABC1_TM_sf"/>
</dbReference>
<dbReference type="Gene3D" id="1.20.1560.10">
    <property type="entry name" value="ABC transporter type 1, transmembrane domain"/>
    <property type="match status" value="1"/>
</dbReference>
<feature type="transmembrane region" description="Helical" evidence="7">
    <location>
        <begin position="262"/>
        <end position="289"/>
    </location>
</feature>
<evidence type="ECO:0000259" key="8">
    <source>
        <dbReference type="PROSITE" id="PS50893"/>
    </source>
</evidence>
<feature type="transmembrane region" description="Helical" evidence="7">
    <location>
        <begin position="61"/>
        <end position="79"/>
    </location>
</feature>
<proteinExistence type="predicted"/>
<sequence length="599" mass="66785">MTEFRRFTPYVAKVRHLYALGFIGSLFRFLIPLSVPLVVKYMFDQLLQNEAMPAAARVQQLLYIAGAMLVVFVLVRGPMEYIRQYFMHKANNHIIKALRTDAFRKVHTLDSRYLADHKSGEIGGRFFDDIERIRGYLTAVFSNVWIELIVLGFVVTVMLTLNIKLTLLAVVFVALQFALAHVLSRRLKQTTHSMMSYRSVLSGFIFEKIQGAFVSKLFAAEKRDREELGRHLDRYEQLTDRQADVQALSLATVNMLSDLTPFIVVLAGSWFVMDGSLTLGSLMAFFAYVDRMRSPVTALVQAYPAITEGNVALRRVFDFLDTPSSIQEAAQPVELTEFRHSVQFRQVGFSYADGREVLRDMSFTLEKGKTYAFVGGSGGGKSTVLQLLTRMYDADRGEVLVDGVNIQEVALSSLRKLTGIVTQDNFLYSSSIGDNIRIGRPGATDEEVRTAAMLAHAHEFIEALPRGYDTEVGERGVKLSGGQKQRIALARVFLKNPPILLLDEATSALDNESEKLVQEAITAFGSGKTVVMIAHRLSTVVDADTIFVVQDGRIVESGSHAELLARGGYYKELYEKQHPYGDAGMPADDLLPSVAAEGW</sequence>
<dbReference type="EMBL" id="JBHLWN010000022">
    <property type="protein sequence ID" value="MFC0211814.1"/>
    <property type="molecule type" value="Genomic_DNA"/>
</dbReference>
<dbReference type="InterPro" id="IPR003439">
    <property type="entry name" value="ABC_transporter-like_ATP-bd"/>
</dbReference>
<evidence type="ECO:0000256" key="6">
    <source>
        <dbReference type="ARBA" id="ARBA00023136"/>
    </source>
</evidence>
<keyword evidence="5 7" id="KW-1133">Transmembrane helix</keyword>
<evidence type="ECO:0000256" key="5">
    <source>
        <dbReference type="ARBA" id="ARBA00022989"/>
    </source>
</evidence>
<keyword evidence="6 7" id="KW-0472">Membrane</keyword>
<feature type="transmembrane region" description="Helical" evidence="7">
    <location>
        <begin position="165"/>
        <end position="183"/>
    </location>
</feature>
<dbReference type="RefSeq" id="WP_377468818.1">
    <property type="nucleotide sequence ID" value="NZ_JBHLWN010000022.1"/>
</dbReference>
<dbReference type="PANTHER" id="PTHR43394">
    <property type="entry name" value="ATP-DEPENDENT PERMEASE MDL1, MITOCHONDRIAL"/>
    <property type="match status" value="1"/>
</dbReference>
<organism evidence="10 11">
    <name type="scientific">Paenibacillus chartarius</name>
    <dbReference type="NCBI Taxonomy" id="747481"/>
    <lineage>
        <taxon>Bacteria</taxon>
        <taxon>Bacillati</taxon>
        <taxon>Bacillota</taxon>
        <taxon>Bacilli</taxon>
        <taxon>Bacillales</taxon>
        <taxon>Paenibacillaceae</taxon>
        <taxon>Paenibacillus</taxon>
    </lineage>
</organism>
<dbReference type="Pfam" id="PF00005">
    <property type="entry name" value="ABC_tran"/>
    <property type="match status" value="1"/>
</dbReference>
<comment type="caution">
    <text evidence="10">The sequence shown here is derived from an EMBL/GenBank/DDBJ whole genome shotgun (WGS) entry which is preliminary data.</text>
</comment>
<feature type="transmembrane region" description="Helical" evidence="7">
    <location>
        <begin position="135"/>
        <end position="159"/>
    </location>
</feature>
<evidence type="ECO:0000313" key="10">
    <source>
        <dbReference type="EMBL" id="MFC0211814.1"/>
    </source>
</evidence>
<evidence type="ECO:0000259" key="9">
    <source>
        <dbReference type="PROSITE" id="PS50929"/>
    </source>
</evidence>
<dbReference type="InterPro" id="IPR003593">
    <property type="entry name" value="AAA+_ATPase"/>
</dbReference>
<dbReference type="PANTHER" id="PTHR43394:SF1">
    <property type="entry name" value="ATP-BINDING CASSETTE SUB-FAMILY B MEMBER 10, MITOCHONDRIAL"/>
    <property type="match status" value="1"/>
</dbReference>
<evidence type="ECO:0000256" key="2">
    <source>
        <dbReference type="ARBA" id="ARBA00022692"/>
    </source>
</evidence>
<dbReference type="SUPFAM" id="SSF90123">
    <property type="entry name" value="ABC transporter transmembrane region"/>
    <property type="match status" value="1"/>
</dbReference>
<evidence type="ECO:0000256" key="3">
    <source>
        <dbReference type="ARBA" id="ARBA00022741"/>
    </source>
</evidence>
<protein>
    <submittedName>
        <fullName evidence="10">ABC transporter ATP-binding protein</fullName>
    </submittedName>
</protein>
<dbReference type="SUPFAM" id="SSF52540">
    <property type="entry name" value="P-loop containing nucleoside triphosphate hydrolases"/>
    <property type="match status" value="1"/>
</dbReference>
<keyword evidence="3" id="KW-0547">Nucleotide-binding</keyword>
<dbReference type="SMART" id="SM00382">
    <property type="entry name" value="AAA"/>
    <property type="match status" value="1"/>
</dbReference>
<dbReference type="GO" id="GO:0005524">
    <property type="term" value="F:ATP binding"/>
    <property type="evidence" value="ECO:0007669"/>
    <property type="project" value="UniProtKB-KW"/>
</dbReference>
<dbReference type="Proteomes" id="UP001589776">
    <property type="component" value="Unassembled WGS sequence"/>
</dbReference>
<gene>
    <name evidence="10" type="ORF">ACFFK0_04980</name>
</gene>
<dbReference type="InterPro" id="IPR017871">
    <property type="entry name" value="ABC_transporter-like_CS"/>
</dbReference>
<feature type="domain" description="ABC transmembrane type-1" evidence="9">
    <location>
        <begin position="19"/>
        <end position="308"/>
    </location>
</feature>
<comment type="subcellular location">
    <subcellularLocation>
        <location evidence="1">Cell membrane</location>
        <topology evidence="1">Multi-pass membrane protein</topology>
    </subcellularLocation>
</comment>
<feature type="transmembrane region" description="Helical" evidence="7">
    <location>
        <begin position="20"/>
        <end position="41"/>
    </location>
</feature>
<dbReference type="InterPro" id="IPR011527">
    <property type="entry name" value="ABC1_TM_dom"/>
</dbReference>
<dbReference type="InterPro" id="IPR039421">
    <property type="entry name" value="Type_1_exporter"/>
</dbReference>
<keyword evidence="11" id="KW-1185">Reference proteome</keyword>
<dbReference type="Gene3D" id="3.40.50.300">
    <property type="entry name" value="P-loop containing nucleotide triphosphate hydrolases"/>
    <property type="match status" value="1"/>
</dbReference>
<keyword evidence="2 7" id="KW-0812">Transmembrane</keyword>
<dbReference type="InterPro" id="IPR027417">
    <property type="entry name" value="P-loop_NTPase"/>
</dbReference>
<dbReference type="Pfam" id="PF00664">
    <property type="entry name" value="ABC_membrane"/>
    <property type="match status" value="1"/>
</dbReference>
<dbReference type="PROSITE" id="PS50893">
    <property type="entry name" value="ABC_TRANSPORTER_2"/>
    <property type="match status" value="1"/>
</dbReference>
<name>A0ABV6DGN7_9BACL</name>
<evidence type="ECO:0000256" key="4">
    <source>
        <dbReference type="ARBA" id="ARBA00022840"/>
    </source>
</evidence>
<keyword evidence="4 10" id="KW-0067">ATP-binding</keyword>
<dbReference type="PROSITE" id="PS50929">
    <property type="entry name" value="ABC_TM1F"/>
    <property type="match status" value="1"/>
</dbReference>
<dbReference type="PROSITE" id="PS00211">
    <property type="entry name" value="ABC_TRANSPORTER_1"/>
    <property type="match status" value="1"/>
</dbReference>
<reference evidence="10 11" key="1">
    <citation type="submission" date="2024-09" db="EMBL/GenBank/DDBJ databases">
        <authorList>
            <person name="Sun Q."/>
            <person name="Mori K."/>
        </authorList>
    </citation>
    <scope>NUCLEOTIDE SEQUENCE [LARGE SCALE GENOMIC DNA]</scope>
    <source>
        <strain evidence="10 11">CCM 7759</strain>
    </source>
</reference>
<accession>A0ABV6DGN7</accession>
<evidence type="ECO:0000313" key="11">
    <source>
        <dbReference type="Proteomes" id="UP001589776"/>
    </source>
</evidence>
<evidence type="ECO:0000256" key="7">
    <source>
        <dbReference type="SAM" id="Phobius"/>
    </source>
</evidence>
<evidence type="ECO:0000256" key="1">
    <source>
        <dbReference type="ARBA" id="ARBA00004651"/>
    </source>
</evidence>
<feature type="domain" description="ABC transporter" evidence="8">
    <location>
        <begin position="342"/>
        <end position="576"/>
    </location>
</feature>